<reference evidence="2" key="1">
    <citation type="journal article" date="2014" name="Front. Microbiol.">
        <title>High frequency of phylogenetically diverse reductive dehalogenase-homologous genes in deep subseafloor sedimentary metagenomes.</title>
        <authorList>
            <person name="Kawai M."/>
            <person name="Futagami T."/>
            <person name="Toyoda A."/>
            <person name="Takaki Y."/>
            <person name="Nishi S."/>
            <person name="Hori S."/>
            <person name="Arai W."/>
            <person name="Tsubouchi T."/>
            <person name="Morono Y."/>
            <person name="Uchiyama I."/>
            <person name="Ito T."/>
            <person name="Fujiyama A."/>
            <person name="Inagaki F."/>
            <person name="Takami H."/>
        </authorList>
    </citation>
    <scope>NUCLEOTIDE SEQUENCE</scope>
    <source>
        <strain evidence="2">Expedition CK06-06</strain>
    </source>
</reference>
<organism evidence="2">
    <name type="scientific">marine sediment metagenome</name>
    <dbReference type="NCBI Taxonomy" id="412755"/>
    <lineage>
        <taxon>unclassified sequences</taxon>
        <taxon>metagenomes</taxon>
        <taxon>ecological metagenomes</taxon>
    </lineage>
</organism>
<keyword evidence="1" id="KW-0472">Membrane</keyword>
<sequence>MEWPQALHFVDVTPGGILLVLMLHFLLQYKQVISLLPVSCCAVSAGSDPDGSVALGFNEILWPQALHLVLTTPAGIDLGLILYFLLQYRQVICMTAGSGGA</sequence>
<keyword evidence="1" id="KW-0812">Transmembrane</keyword>
<keyword evidence="1" id="KW-1133">Transmembrane helix</keyword>
<comment type="caution">
    <text evidence="2">The sequence shown here is derived from an EMBL/GenBank/DDBJ whole genome shotgun (WGS) entry which is preliminary data.</text>
</comment>
<evidence type="ECO:0000256" key="1">
    <source>
        <dbReference type="SAM" id="Phobius"/>
    </source>
</evidence>
<dbReference type="EMBL" id="BARS01024482">
    <property type="protein sequence ID" value="GAG08389.1"/>
    <property type="molecule type" value="Genomic_DNA"/>
</dbReference>
<feature type="non-terminal residue" evidence="2">
    <location>
        <position position="101"/>
    </location>
</feature>
<gene>
    <name evidence="2" type="ORF">S01H1_38853</name>
</gene>
<dbReference type="AlphaFoldDB" id="X0URC7"/>
<name>X0URC7_9ZZZZ</name>
<evidence type="ECO:0000313" key="2">
    <source>
        <dbReference type="EMBL" id="GAG08389.1"/>
    </source>
</evidence>
<accession>X0URC7</accession>
<proteinExistence type="predicted"/>
<feature type="transmembrane region" description="Helical" evidence="1">
    <location>
        <begin position="7"/>
        <end position="27"/>
    </location>
</feature>
<protein>
    <submittedName>
        <fullName evidence="2">Uncharacterized protein</fullName>
    </submittedName>
</protein>
<feature type="transmembrane region" description="Helical" evidence="1">
    <location>
        <begin position="65"/>
        <end position="86"/>
    </location>
</feature>